<protein>
    <submittedName>
        <fullName evidence="2">Uncharacterized protein</fullName>
    </submittedName>
</protein>
<gene>
    <name evidence="2" type="ORF">QR685DRAFT_555973</name>
</gene>
<dbReference type="Proteomes" id="UP001451303">
    <property type="component" value="Unassembled WGS sequence"/>
</dbReference>
<feature type="compositionally biased region" description="Basic residues" evidence="1">
    <location>
        <begin position="388"/>
        <end position="400"/>
    </location>
</feature>
<feature type="compositionally biased region" description="Basic residues" evidence="1">
    <location>
        <begin position="44"/>
        <end position="57"/>
    </location>
</feature>
<feature type="compositionally biased region" description="Basic residues" evidence="1">
    <location>
        <begin position="357"/>
        <end position="367"/>
    </location>
</feature>
<accession>A0ABR3D830</accession>
<feature type="region of interest" description="Disordered" evidence="1">
    <location>
        <begin position="1"/>
        <end position="74"/>
    </location>
</feature>
<organism evidence="2 3">
    <name type="scientific">Neurospora intermedia</name>
    <dbReference type="NCBI Taxonomy" id="5142"/>
    <lineage>
        <taxon>Eukaryota</taxon>
        <taxon>Fungi</taxon>
        <taxon>Dikarya</taxon>
        <taxon>Ascomycota</taxon>
        <taxon>Pezizomycotina</taxon>
        <taxon>Sordariomycetes</taxon>
        <taxon>Sordariomycetidae</taxon>
        <taxon>Sordariales</taxon>
        <taxon>Sordariaceae</taxon>
        <taxon>Neurospora</taxon>
    </lineage>
</organism>
<feature type="compositionally biased region" description="Polar residues" evidence="1">
    <location>
        <begin position="31"/>
        <end position="41"/>
    </location>
</feature>
<feature type="compositionally biased region" description="Basic residues" evidence="1">
    <location>
        <begin position="478"/>
        <end position="490"/>
    </location>
</feature>
<name>A0ABR3D830_NEUIN</name>
<evidence type="ECO:0000313" key="2">
    <source>
        <dbReference type="EMBL" id="KAL0467988.1"/>
    </source>
</evidence>
<proteinExistence type="predicted"/>
<feature type="region of interest" description="Disordered" evidence="1">
    <location>
        <begin position="474"/>
        <end position="496"/>
    </location>
</feature>
<comment type="caution">
    <text evidence="2">The sequence shown here is derived from an EMBL/GenBank/DDBJ whole genome shotgun (WGS) entry which is preliminary data.</text>
</comment>
<reference evidence="2 3" key="1">
    <citation type="submission" date="2023-09" db="EMBL/GenBank/DDBJ databases">
        <title>Multi-omics analysis of a traditional fermented food reveals byproduct-associated fungal strains for waste-to-food upcycling.</title>
        <authorList>
            <consortium name="Lawrence Berkeley National Laboratory"/>
            <person name="Rekdal V.M."/>
            <person name="Villalobos-Escobedo J.M."/>
            <person name="Rodriguez-Valeron N."/>
            <person name="Garcia M.O."/>
            <person name="Vasquez D.P."/>
            <person name="Damayanti I."/>
            <person name="Sorensen P.M."/>
            <person name="Baidoo E.E."/>
            <person name="De Carvalho A.C."/>
            <person name="Riley R."/>
            <person name="Lipzen A."/>
            <person name="He G."/>
            <person name="Yan M."/>
            <person name="Haridas S."/>
            <person name="Daum C."/>
            <person name="Yoshinaga Y."/>
            <person name="Ng V."/>
            <person name="Grigoriev I.V."/>
            <person name="Munk R."/>
            <person name="Nuraida L."/>
            <person name="Wijaya C.H."/>
            <person name="Morales P.-C."/>
            <person name="Keasling J.D."/>
        </authorList>
    </citation>
    <scope>NUCLEOTIDE SEQUENCE [LARGE SCALE GENOMIC DNA]</scope>
    <source>
        <strain evidence="2 3">FGSC 2613</strain>
    </source>
</reference>
<feature type="compositionally biased region" description="Polar residues" evidence="1">
    <location>
        <begin position="160"/>
        <end position="170"/>
    </location>
</feature>
<feature type="region of interest" description="Disordered" evidence="1">
    <location>
        <begin position="517"/>
        <end position="573"/>
    </location>
</feature>
<sequence length="790" mass="85988">MAPHKPDWLTGAVSKKKKKQVAKSPEGKMSTPDSKPSQSVHVSEKKKKKSKGKKKTKARAESPTTSAKGETVVTVEEIDAQEEEMVKIKQEPVSLTFSIATVLQEAVAPDGSVADEHYSTPLQSPVSVKSEVTKENAPLRSDSHIPLPRNPLYEHAKRSASPSPSSQLQVENPAVLMSLVNDINSRDEKNMASQARSPHKLQKLTPVLNYTLDQKFPPTSPLNSKTPGPMPRTMQYDYSPNNFPPTKSNKCTPVPLQTTKGFPAAPKLGTPFRAEVGTEVDPLTPADVDEILDRVMGKNDSDDEHRDTEMHHVKEHVVVSPAVGNRGVANGEESGVEMTTIIKDEQHGDSAAETAPRKSKKSKKDKKRRLEESNALGDDESITASTPKKAKKTKHKKAKKTSIEEGHGNAMDLDVTTPVDDTTVVGETTQAEVDLQLMQLDDAEYRGASETVSAPKDMKELIAEHKVTEIVDEPTSTLKKKKSKKGRKAKKTQDEVEEHQIIEIDEIVAPTIYVTHPEQSTKSDQVADTAAATQSSPAPEAQVTKKDGKAEGASTEPKPQEPEIEPEQEDTAATMTASDVAATMTTNPLLSIAKQVVKFNNNLSFHSETFQGELFTIKQNLAALEQRIQANELRASIRQDILFNALKRISMDVNKLSTPKVKGEAQVQADHNDHHINGSPDSSPVGRADRLARSVRATTVGPRAYGHSVTPIPLPKLGKRTVSSHHRETPASGTGAAKVAGTAAIAEARKNQDKLLKGFTEDLNAAMDAKTAEIKGRLCVKYADDLFKML</sequence>
<evidence type="ECO:0000313" key="3">
    <source>
        <dbReference type="Proteomes" id="UP001451303"/>
    </source>
</evidence>
<feature type="region of interest" description="Disordered" evidence="1">
    <location>
        <begin position="666"/>
        <end position="687"/>
    </location>
</feature>
<evidence type="ECO:0000256" key="1">
    <source>
        <dbReference type="SAM" id="MobiDB-lite"/>
    </source>
</evidence>
<feature type="compositionally biased region" description="Polar residues" evidence="1">
    <location>
        <begin position="517"/>
        <end position="537"/>
    </location>
</feature>
<feature type="region of interest" description="Disordered" evidence="1">
    <location>
        <begin position="342"/>
        <end position="416"/>
    </location>
</feature>
<keyword evidence="3" id="KW-1185">Reference proteome</keyword>
<feature type="region of interest" description="Disordered" evidence="1">
    <location>
        <begin position="112"/>
        <end position="171"/>
    </location>
</feature>
<dbReference type="EMBL" id="JAVLET010000008">
    <property type="protein sequence ID" value="KAL0467988.1"/>
    <property type="molecule type" value="Genomic_DNA"/>
</dbReference>